<organism evidence="1 2">
    <name type="scientific">Aureobasidium melanogenum</name>
    <name type="common">Aureobasidium pullulans var. melanogenum</name>
    <dbReference type="NCBI Taxonomy" id="46634"/>
    <lineage>
        <taxon>Eukaryota</taxon>
        <taxon>Fungi</taxon>
        <taxon>Dikarya</taxon>
        <taxon>Ascomycota</taxon>
        <taxon>Pezizomycotina</taxon>
        <taxon>Dothideomycetes</taxon>
        <taxon>Dothideomycetidae</taxon>
        <taxon>Dothideales</taxon>
        <taxon>Saccotheciaceae</taxon>
        <taxon>Aureobasidium</taxon>
    </lineage>
</organism>
<feature type="non-terminal residue" evidence="1">
    <location>
        <position position="1"/>
    </location>
</feature>
<comment type="caution">
    <text evidence="1">The sequence shown here is derived from an EMBL/GenBank/DDBJ whole genome shotgun (WGS) entry which is preliminary data.</text>
</comment>
<gene>
    <name evidence="1" type="ORF">KCV03_g565</name>
</gene>
<accession>A0A9P8GQ55</accession>
<dbReference type="AlphaFoldDB" id="A0A9P8GQ55"/>
<evidence type="ECO:0000313" key="1">
    <source>
        <dbReference type="EMBL" id="KAH0236136.1"/>
    </source>
</evidence>
<dbReference type="Proteomes" id="UP000767238">
    <property type="component" value="Unassembled WGS sequence"/>
</dbReference>
<reference evidence="1" key="2">
    <citation type="submission" date="2021-08" db="EMBL/GenBank/DDBJ databases">
        <authorList>
            <person name="Gostincar C."/>
            <person name="Sun X."/>
            <person name="Song Z."/>
            <person name="Gunde-Cimerman N."/>
        </authorList>
    </citation>
    <scope>NUCLEOTIDE SEQUENCE</scope>
    <source>
        <strain evidence="1">EXF-8016</strain>
    </source>
</reference>
<proteinExistence type="predicted"/>
<dbReference type="EMBL" id="JAHFYH010000002">
    <property type="protein sequence ID" value="KAH0236136.1"/>
    <property type="molecule type" value="Genomic_DNA"/>
</dbReference>
<name>A0A9P8GQ55_AURME</name>
<protein>
    <submittedName>
        <fullName evidence="1">Uncharacterized protein</fullName>
    </submittedName>
</protein>
<sequence length="208" mass="23249">MPLTKKEKDFEVHWDRMEKLAKSGGKAERKLSRKLARRLVSFTGLPRSYGIRAHMALASLACAQDSRHEAEENHMKIHAKVPSKLQAELQIIREAYKSKKTEDLIVIEGDEAAEDASGSTLTTTAQLRSGSHEEPIDLTIEHGSQQEPIDLTFEHDPTLFENTSGESHVDPASDHVKETGFRSTGFSFWPRSKHSSSCTHPQCVSSKQ</sequence>
<reference evidence="1" key="1">
    <citation type="journal article" date="2021" name="J Fungi (Basel)">
        <title>Virulence traits and population genomics of the black yeast Aureobasidium melanogenum.</title>
        <authorList>
            <person name="Cernosa A."/>
            <person name="Sun X."/>
            <person name="Gostincar C."/>
            <person name="Fang C."/>
            <person name="Gunde-Cimerman N."/>
            <person name="Song Z."/>
        </authorList>
    </citation>
    <scope>NUCLEOTIDE SEQUENCE</scope>
    <source>
        <strain evidence="1">EXF-8016</strain>
    </source>
</reference>
<evidence type="ECO:0000313" key="2">
    <source>
        <dbReference type="Proteomes" id="UP000767238"/>
    </source>
</evidence>